<dbReference type="OrthoDB" id="10253254at2759"/>
<dbReference type="Proteomes" id="UP000309340">
    <property type="component" value="Unassembled WGS sequence"/>
</dbReference>
<accession>A0A4U0X007</accession>
<dbReference type="EMBL" id="NAJQ01000447">
    <property type="protein sequence ID" value="TKA69464.1"/>
    <property type="molecule type" value="Genomic_DNA"/>
</dbReference>
<dbReference type="AlphaFoldDB" id="A0A4U0X007"/>
<protein>
    <submittedName>
        <fullName evidence="2">Uncharacterized protein</fullName>
    </submittedName>
</protein>
<feature type="compositionally biased region" description="Basic and acidic residues" evidence="1">
    <location>
        <begin position="77"/>
        <end position="89"/>
    </location>
</feature>
<evidence type="ECO:0000313" key="2">
    <source>
        <dbReference type="EMBL" id="TKA69464.1"/>
    </source>
</evidence>
<organism evidence="2 3">
    <name type="scientific">Friedmanniomyces simplex</name>
    <dbReference type="NCBI Taxonomy" id="329884"/>
    <lineage>
        <taxon>Eukaryota</taxon>
        <taxon>Fungi</taxon>
        <taxon>Dikarya</taxon>
        <taxon>Ascomycota</taxon>
        <taxon>Pezizomycotina</taxon>
        <taxon>Dothideomycetes</taxon>
        <taxon>Dothideomycetidae</taxon>
        <taxon>Mycosphaerellales</taxon>
        <taxon>Teratosphaeriaceae</taxon>
        <taxon>Friedmanniomyces</taxon>
    </lineage>
</organism>
<evidence type="ECO:0000313" key="3">
    <source>
        <dbReference type="Proteomes" id="UP000309340"/>
    </source>
</evidence>
<keyword evidence="3" id="KW-1185">Reference proteome</keyword>
<feature type="region of interest" description="Disordered" evidence="1">
    <location>
        <begin position="77"/>
        <end position="100"/>
    </location>
</feature>
<comment type="caution">
    <text evidence="2">The sequence shown here is derived from an EMBL/GenBank/DDBJ whole genome shotgun (WGS) entry which is preliminary data.</text>
</comment>
<gene>
    <name evidence="2" type="ORF">B0A55_08333</name>
</gene>
<evidence type="ECO:0000256" key="1">
    <source>
        <dbReference type="SAM" id="MobiDB-lite"/>
    </source>
</evidence>
<proteinExistence type="predicted"/>
<dbReference type="STRING" id="329884.A0A4U0X007"/>
<sequence>MDDFAQLELLSLVSKVTSEINNYMGIADKTIAEFVIAEHAKCPDLPEFQAALEEYEFPKSLTESIDRLVRTLHPGYKRDVRNGKDEKNGKVQGSRSTHTWGEELRLKAGYAES</sequence>
<name>A0A4U0X007_9PEZI</name>
<reference evidence="2 3" key="1">
    <citation type="submission" date="2017-03" db="EMBL/GenBank/DDBJ databases">
        <title>Genomes of endolithic fungi from Antarctica.</title>
        <authorList>
            <person name="Coleine C."/>
            <person name="Masonjones S."/>
            <person name="Stajich J.E."/>
        </authorList>
    </citation>
    <scope>NUCLEOTIDE SEQUENCE [LARGE SCALE GENOMIC DNA]</scope>
    <source>
        <strain evidence="2 3">CCFEE 5184</strain>
    </source>
</reference>